<dbReference type="InterPro" id="IPR011050">
    <property type="entry name" value="Pectin_lyase_fold/virulence"/>
</dbReference>
<sequence>MAAIRGKYLRMLVEAFQNTRGVTDKACGTVYYCDGNFGADTNDGLSWDTPFKTLAVAFAASHADIGRGSDRWARRNTIYIAGDSFEENLVILPQKTDVIGVGSYNGQPGGANILGNHVPVNAGMGCRFYNVGFESVTAGIIMTLTGACWGVQFHNCEFRAIGTLTATQAIKATACASMIVKDCNFLGGFTGDVIEIGAGQIAGMKLIGNTITGGANDGIRIIGVATISTGRRGTIADNFIQVAAITLDTRTVSVFNVYNNQLISANNTGGTAFVIDLTFASGNYFTGGNNSAEMIPKAADA</sequence>
<gene>
    <name evidence="1" type="ORF">LCGC14_2653690</name>
</gene>
<protein>
    <recommendedName>
        <fullName evidence="2">Right handed beta helix domain-containing protein</fullName>
    </recommendedName>
</protein>
<evidence type="ECO:0008006" key="2">
    <source>
        <dbReference type="Google" id="ProtNLM"/>
    </source>
</evidence>
<dbReference type="EMBL" id="LAZR01046092">
    <property type="protein sequence ID" value="KKK97345.1"/>
    <property type="molecule type" value="Genomic_DNA"/>
</dbReference>
<proteinExistence type="predicted"/>
<accession>A0A0F9AGD1</accession>
<organism evidence="1">
    <name type="scientific">marine sediment metagenome</name>
    <dbReference type="NCBI Taxonomy" id="412755"/>
    <lineage>
        <taxon>unclassified sequences</taxon>
        <taxon>metagenomes</taxon>
        <taxon>ecological metagenomes</taxon>
    </lineage>
</organism>
<reference evidence="1" key="1">
    <citation type="journal article" date="2015" name="Nature">
        <title>Complex archaea that bridge the gap between prokaryotes and eukaryotes.</title>
        <authorList>
            <person name="Spang A."/>
            <person name="Saw J.H."/>
            <person name="Jorgensen S.L."/>
            <person name="Zaremba-Niedzwiedzka K."/>
            <person name="Martijn J."/>
            <person name="Lind A.E."/>
            <person name="van Eijk R."/>
            <person name="Schleper C."/>
            <person name="Guy L."/>
            <person name="Ettema T.J."/>
        </authorList>
    </citation>
    <scope>NUCLEOTIDE SEQUENCE</scope>
</reference>
<evidence type="ECO:0000313" key="1">
    <source>
        <dbReference type="EMBL" id="KKK97345.1"/>
    </source>
</evidence>
<dbReference type="AlphaFoldDB" id="A0A0F9AGD1"/>
<dbReference type="SUPFAM" id="SSF51126">
    <property type="entry name" value="Pectin lyase-like"/>
    <property type="match status" value="1"/>
</dbReference>
<comment type="caution">
    <text evidence="1">The sequence shown here is derived from an EMBL/GenBank/DDBJ whole genome shotgun (WGS) entry which is preliminary data.</text>
</comment>
<name>A0A0F9AGD1_9ZZZZ</name>